<dbReference type="InterPro" id="IPR029063">
    <property type="entry name" value="SAM-dependent_MTases_sf"/>
</dbReference>
<protein>
    <recommendedName>
        <fullName evidence="2">site-specific DNA-methyltransferase (cytosine-N(4)-specific)</fullName>
        <ecNumber evidence="2">2.1.1.113</ecNumber>
    </recommendedName>
</protein>
<keyword evidence="6" id="KW-0680">Restriction system</keyword>
<proteinExistence type="inferred from homology"/>
<evidence type="ECO:0000256" key="3">
    <source>
        <dbReference type="ARBA" id="ARBA00022603"/>
    </source>
</evidence>
<keyword evidence="7" id="KW-0238">DNA-binding</keyword>
<evidence type="ECO:0000256" key="2">
    <source>
        <dbReference type="ARBA" id="ARBA00012185"/>
    </source>
</evidence>
<keyword evidence="5" id="KW-0949">S-adenosyl-L-methionine</keyword>
<comment type="similarity">
    <text evidence="1">Belongs to the N(4)/N(6)-methyltransferase family. N(4) subfamily.</text>
</comment>
<dbReference type="SUPFAM" id="SSF53335">
    <property type="entry name" value="S-adenosyl-L-methionine-dependent methyltransferases"/>
    <property type="match status" value="1"/>
</dbReference>
<sequence length="419" mass="46381">MTGDGEEAVRRSFLAGFIPDSGLPVFAPSPPEEAWDSVPAEGQAYPRLSLEFWTSKQRQAANLHEISYRACYKPQLPRHFIERLTQPGDRVYDPFSGRGTTALEAALLGRRVAANDVNPLSRMLAEPRLTPPDPMAVAKRLEAIPRTGAEDGLDLGMFFHPDTAAEIRGLRHWCLDRAASGGLDALDTWIRMVATNRLTGHSPGFFSVYTLPPNQALTAEKQRQINLQRDQTPPYRDTHALILRKTRQLLTRLEPAQRRNLAAAALDARFLTGDARQTRELPEASVALTVTSPPFLDVVDYAGDNWLRCWFNGLDAQAISQSISTPRSVEAWSEAMAEVFMELHRLTRPGGFVAFEVGEIRGGKVKLDEVVLPLGLRAGFRAHGVLVNSQVFTKTAHIWGVGNNAKGTNSNRIVLFERA</sequence>
<reference evidence="11" key="1">
    <citation type="journal article" date="2023" name="Int. J. Syst. Evol. Microbiol.">
        <title>Mesoterricola silvestris gen. nov., sp. nov., Mesoterricola sediminis sp. nov., Geothrix oryzae sp. nov., Geothrix edaphica sp. nov., Geothrix rubra sp. nov., and Geothrix limicola sp. nov., six novel members of Acidobacteriota isolated from soils.</title>
        <authorList>
            <person name="Itoh H."/>
            <person name="Sugisawa Y."/>
            <person name="Mise K."/>
            <person name="Xu Z."/>
            <person name="Kuniyasu M."/>
            <person name="Ushijima N."/>
            <person name="Kawano K."/>
            <person name="Kobayashi E."/>
            <person name="Shiratori Y."/>
            <person name="Masuda Y."/>
            <person name="Senoo K."/>
        </authorList>
    </citation>
    <scope>NUCLEOTIDE SEQUENCE [LARGE SCALE GENOMIC DNA]</scope>
    <source>
        <strain evidence="11">Red222</strain>
    </source>
</reference>
<dbReference type="EC" id="2.1.1.113" evidence="2"/>
<evidence type="ECO:0000256" key="7">
    <source>
        <dbReference type="ARBA" id="ARBA00023125"/>
    </source>
</evidence>
<dbReference type="EMBL" id="AP027079">
    <property type="protein sequence ID" value="BDU70168.1"/>
    <property type="molecule type" value="Genomic_DNA"/>
</dbReference>
<evidence type="ECO:0000256" key="4">
    <source>
        <dbReference type="ARBA" id="ARBA00022679"/>
    </source>
</evidence>
<name>A0ABN6V0P5_9BACT</name>
<evidence type="ECO:0000313" key="10">
    <source>
        <dbReference type="EMBL" id="BDU70168.1"/>
    </source>
</evidence>
<dbReference type="PROSITE" id="PS00093">
    <property type="entry name" value="N4_MTASE"/>
    <property type="match status" value="1"/>
</dbReference>
<evidence type="ECO:0000256" key="5">
    <source>
        <dbReference type="ARBA" id="ARBA00022691"/>
    </source>
</evidence>
<evidence type="ECO:0000256" key="6">
    <source>
        <dbReference type="ARBA" id="ARBA00022747"/>
    </source>
</evidence>
<dbReference type="Gene3D" id="3.40.50.150">
    <property type="entry name" value="Vaccinia Virus protein VP39"/>
    <property type="match status" value="2"/>
</dbReference>
<dbReference type="Proteomes" id="UP001242010">
    <property type="component" value="Chromosome"/>
</dbReference>
<feature type="domain" description="DNA methylase N-4/N-6" evidence="9">
    <location>
        <begin position="52"/>
        <end position="112"/>
    </location>
</feature>
<dbReference type="InterPro" id="IPR017985">
    <property type="entry name" value="MeTrfase_CN4_CS"/>
</dbReference>
<gene>
    <name evidence="10" type="ORF">GETHOR_22690</name>
</gene>
<dbReference type="Pfam" id="PF01555">
    <property type="entry name" value="N6_N4_Mtase"/>
    <property type="match status" value="1"/>
</dbReference>
<evidence type="ECO:0000313" key="11">
    <source>
        <dbReference type="Proteomes" id="UP001242010"/>
    </source>
</evidence>
<evidence type="ECO:0000256" key="1">
    <source>
        <dbReference type="ARBA" id="ARBA00010203"/>
    </source>
</evidence>
<accession>A0ABN6V0P5</accession>
<keyword evidence="4" id="KW-0808">Transferase</keyword>
<evidence type="ECO:0000256" key="8">
    <source>
        <dbReference type="ARBA" id="ARBA00049120"/>
    </source>
</evidence>
<comment type="catalytic activity">
    <reaction evidence="8">
        <text>a 2'-deoxycytidine in DNA + S-adenosyl-L-methionine = an N(4)-methyl-2'-deoxycytidine in DNA + S-adenosyl-L-homocysteine + H(+)</text>
        <dbReference type="Rhea" id="RHEA:16857"/>
        <dbReference type="Rhea" id="RHEA-COMP:11369"/>
        <dbReference type="Rhea" id="RHEA-COMP:13674"/>
        <dbReference type="ChEBI" id="CHEBI:15378"/>
        <dbReference type="ChEBI" id="CHEBI:57856"/>
        <dbReference type="ChEBI" id="CHEBI:59789"/>
        <dbReference type="ChEBI" id="CHEBI:85452"/>
        <dbReference type="ChEBI" id="CHEBI:137933"/>
        <dbReference type="EC" id="2.1.1.113"/>
    </reaction>
</comment>
<evidence type="ECO:0000259" key="9">
    <source>
        <dbReference type="Pfam" id="PF01555"/>
    </source>
</evidence>
<keyword evidence="3 10" id="KW-0489">Methyltransferase</keyword>
<dbReference type="GO" id="GO:0008168">
    <property type="term" value="F:methyltransferase activity"/>
    <property type="evidence" value="ECO:0007669"/>
    <property type="project" value="UniProtKB-KW"/>
</dbReference>
<organism evidence="10 11">
    <name type="scientific">Geothrix oryzae</name>
    <dbReference type="NCBI Taxonomy" id="2927975"/>
    <lineage>
        <taxon>Bacteria</taxon>
        <taxon>Pseudomonadati</taxon>
        <taxon>Acidobacteriota</taxon>
        <taxon>Holophagae</taxon>
        <taxon>Holophagales</taxon>
        <taxon>Holophagaceae</taxon>
        <taxon>Geothrix</taxon>
    </lineage>
</organism>
<dbReference type="GO" id="GO:0032259">
    <property type="term" value="P:methylation"/>
    <property type="evidence" value="ECO:0007669"/>
    <property type="project" value="UniProtKB-KW"/>
</dbReference>
<dbReference type="InterPro" id="IPR002941">
    <property type="entry name" value="DNA_methylase_N4/N6"/>
</dbReference>
<keyword evidence="11" id="KW-1185">Reference proteome</keyword>
<dbReference type="RefSeq" id="WP_286353886.1">
    <property type="nucleotide sequence ID" value="NZ_AP027079.1"/>
</dbReference>